<dbReference type="GO" id="GO:0005546">
    <property type="term" value="F:phosphatidylinositol-4,5-bisphosphate binding"/>
    <property type="evidence" value="ECO:0007669"/>
    <property type="project" value="InterPro"/>
</dbReference>
<keyword evidence="3" id="KW-0653">Protein transport</keyword>
<dbReference type="AlphaFoldDB" id="A0A9D4W2L2"/>
<dbReference type="EMBL" id="JAMSHJ010000006">
    <property type="protein sequence ID" value="KAI5393295.1"/>
    <property type="molecule type" value="Genomic_DNA"/>
</dbReference>
<evidence type="ECO:0000313" key="6">
    <source>
        <dbReference type="Proteomes" id="UP001058974"/>
    </source>
</evidence>
<sequence>MAKILRTEQTWKTELMVSSKHETDEDLLKYAISNVMEALQRNIESKRLSSKDKILMNIFMMNTYWYMYMRTKNTELGDLLGEKYIKENYKAVAEESAYLYQKQAWLVLVKILDHDINLEEKRSGRLVNEKIETFFKCLSEICERHRSFYSIPDVDLREQMRDATVKLVVPIYAEFLESYSGFLQRKAYPSPQRMQGLLGKAFGSNIDWNLNGGRNSGSLETDIRRSR</sequence>
<dbReference type="GO" id="GO:0000145">
    <property type="term" value="C:exocyst"/>
    <property type="evidence" value="ECO:0007669"/>
    <property type="project" value="InterPro"/>
</dbReference>
<gene>
    <name evidence="5" type="ORF">KIW84_060422</name>
</gene>
<evidence type="ECO:0000259" key="4">
    <source>
        <dbReference type="Pfam" id="PF03081"/>
    </source>
</evidence>
<dbReference type="GO" id="GO:0006887">
    <property type="term" value="P:exocytosis"/>
    <property type="evidence" value="ECO:0007669"/>
    <property type="project" value="UniProtKB-KW"/>
</dbReference>
<keyword evidence="6" id="KW-1185">Reference proteome</keyword>
<evidence type="ECO:0000313" key="5">
    <source>
        <dbReference type="EMBL" id="KAI5393295.1"/>
    </source>
</evidence>
<keyword evidence="3" id="KW-0268">Exocytosis</keyword>
<dbReference type="PANTHER" id="PTHR12542">
    <property type="entry name" value="EXOCYST COMPLEX PROTEIN EXO70"/>
    <property type="match status" value="1"/>
</dbReference>
<reference evidence="5 6" key="1">
    <citation type="journal article" date="2022" name="Nat. Genet.">
        <title>Improved pea reference genome and pan-genome highlight genomic features and evolutionary characteristics.</title>
        <authorList>
            <person name="Yang T."/>
            <person name="Liu R."/>
            <person name="Luo Y."/>
            <person name="Hu S."/>
            <person name="Wang D."/>
            <person name="Wang C."/>
            <person name="Pandey M.K."/>
            <person name="Ge S."/>
            <person name="Xu Q."/>
            <person name="Li N."/>
            <person name="Li G."/>
            <person name="Huang Y."/>
            <person name="Saxena R.K."/>
            <person name="Ji Y."/>
            <person name="Li M."/>
            <person name="Yan X."/>
            <person name="He Y."/>
            <person name="Liu Y."/>
            <person name="Wang X."/>
            <person name="Xiang C."/>
            <person name="Varshney R.K."/>
            <person name="Ding H."/>
            <person name="Gao S."/>
            <person name="Zong X."/>
        </authorList>
    </citation>
    <scope>NUCLEOTIDE SEQUENCE [LARGE SCALE GENOMIC DNA]</scope>
    <source>
        <strain evidence="5 6">cv. Zhongwan 6</strain>
    </source>
</reference>
<accession>A0A9D4W2L2</accession>
<organism evidence="5 6">
    <name type="scientific">Pisum sativum</name>
    <name type="common">Garden pea</name>
    <name type="synonym">Lathyrus oleraceus</name>
    <dbReference type="NCBI Taxonomy" id="3888"/>
    <lineage>
        <taxon>Eukaryota</taxon>
        <taxon>Viridiplantae</taxon>
        <taxon>Streptophyta</taxon>
        <taxon>Embryophyta</taxon>
        <taxon>Tracheophyta</taxon>
        <taxon>Spermatophyta</taxon>
        <taxon>Magnoliopsida</taxon>
        <taxon>eudicotyledons</taxon>
        <taxon>Gunneridae</taxon>
        <taxon>Pentapetalae</taxon>
        <taxon>rosids</taxon>
        <taxon>fabids</taxon>
        <taxon>Fabales</taxon>
        <taxon>Fabaceae</taxon>
        <taxon>Papilionoideae</taxon>
        <taxon>50 kb inversion clade</taxon>
        <taxon>NPAAA clade</taxon>
        <taxon>Hologalegina</taxon>
        <taxon>IRL clade</taxon>
        <taxon>Fabeae</taxon>
        <taxon>Lathyrus</taxon>
    </lineage>
</organism>
<dbReference type="InterPro" id="IPR004140">
    <property type="entry name" value="Exo70"/>
</dbReference>
<feature type="domain" description="Exocyst complex subunit Exo70 C-terminal" evidence="4">
    <location>
        <begin position="3"/>
        <end position="185"/>
    </location>
</feature>
<comment type="function">
    <text evidence="3">Component of the exocyst complex.</text>
</comment>
<keyword evidence="2 3" id="KW-0813">Transport</keyword>
<dbReference type="Gramene" id="Psat06G0042200-T2">
    <property type="protein sequence ID" value="KAI5393295.1"/>
    <property type="gene ID" value="KIW84_060422"/>
</dbReference>
<evidence type="ECO:0000256" key="1">
    <source>
        <dbReference type="ARBA" id="ARBA00006756"/>
    </source>
</evidence>
<dbReference type="Pfam" id="PF03081">
    <property type="entry name" value="Exo70_C"/>
    <property type="match status" value="1"/>
</dbReference>
<protein>
    <recommendedName>
        <fullName evidence="3">Exocyst subunit Exo70 family protein</fullName>
    </recommendedName>
</protein>
<dbReference type="Gene3D" id="1.20.1280.170">
    <property type="entry name" value="Exocyst complex component Exo70"/>
    <property type="match status" value="1"/>
</dbReference>
<comment type="similarity">
    <text evidence="1 3">Belongs to the EXO70 family.</text>
</comment>
<dbReference type="Proteomes" id="UP001058974">
    <property type="component" value="Chromosome 6"/>
</dbReference>
<proteinExistence type="inferred from homology"/>
<evidence type="ECO:0000256" key="3">
    <source>
        <dbReference type="RuleBase" id="RU365026"/>
    </source>
</evidence>
<dbReference type="InterPro" id="IPR016159">
    <property type="entry name" value="Cullin_repeat-like_dom_sf"/>
</dbReference>
<comment type="caution">
    <text evidence="5">The sequence shown here is derived from an EMBL/GenBank/DDBJ whole genome shotgun (WGS) entry which is preliminary data.</text>
</comment>
<dbReference type="GO" id="GO:0015031">
    <property type="term" value="P:protein transport"/>
    <property type="evidence" value="ECO:0007669"/>
    <property type="project" value="UniProtKB-KW"/>
</dbReference>
<dbReference type="PANTHER" id="PTHR12542:SF90">
    <property type="entry name" value="EXOCYST COMPLEX COMPONENT EXO70I"/>
    <property type="match status" value="1"/>
</dbReference>
<name>A0A9D4W2L2_PEA</name>
<dbReference type="InterPro" id="IPR046364">
    <property type="entry name" value="Exo70_C"/>
</dbReference>
<dbReference type="SUPFAM" id="SSF74788">
    <property type="entry name" value="Cullin repeat-like"/>
    <property type="match status" value="1"/>
</dbReference>
<evidence type="ECO:0000256" key="2">
    <source>
        <dbReference type="ARBA" id="ARBA00022448"/>
    </source>
</evidence>